<gene>
    <name evidence="1" type="ORF">LUZ61_015488</name>
</gene>
<organism evidence="1 2">
    <name type="scientific">Rhynchospora tenuis</name>
    <dbReference type="NCBI Taxonomy" id="198213"/>
    <lineage>
        <taxon>Eukaryota</taxon>
        <taxon>Viridiplantae</taxon>
        <taxon>Streptophyta</taxon>
        <taxon>Embryophyta</taxon>
        <taxon>Tracheophyta</taxon>
        <taxon>Spermatophyta</taxon>
        <taxon>Magnoliopsida</taxon>
        <taxon>Liliopsida</taxon>
        <taxon>Poales</taxon>
        <taxon>Cyperaceae</taxon>
        <taxon>Cyperoideae</taxon>
        <taxon>Rhynchosporeae</taxon>
        <taxon>Rhynchospora</taxon>
    </lineage>
</organism>
<evidence type="ECO:0000313" key="2">
    <source>
        <dbReference type="Proteomes" id="UP001210211"/>
    </source>
</evidence>
<reference evidence="1 2" key="1">
    <citation type="journal article" date="2022" name="Cell">
        <title>Repeat-based holocentromeres influence genome architecture and karyotype evolution.</title>
        <authorList>
            <person name="Hofstatter P.G."/>
            <person name="Thangavel G."/>
            <person name="Lux T."/>
            <person name="Neumann P."/>
            <person name="Vondrak T."/>
            <person name="Novak P."/>
            <person name="Zhang M."/>
            <person name="Costa L."/>
            <person name="Castellani M."/>
            <person name="Scott A."/>
            <person name="Toegelov H."/>
            <person name="Fuchs J."/>
            <person name="Mata-Sucre Y."/>
            <person name="Dias Y."/>
            <person name="Vanzela A.L.L."/>
            <person name="Huettel B."/>
            <person name="Almeida C.C.S."/>
            <person name="Simkova H."/>
            <person name="Souza G."/>
            <person name="Pedrosa-Harand A."/>
            <person name="Macas J."/>
            <person name="Mayer K.F.X."/>
            <person name="Houben A."/>
            <person name="Marques A."/>
        </authorList>
    </citation>
    <scope>NUCLEOTIDE SEQUENCE [LARGE SCALE GENOMIC DNA]</scope>
    <source>
        <strain evidence="1">RhyTen1mFocal</strain>
    </source>
</reference>
<name>A0AAD5Z3Q4_9POAL</name>
<proteinExistence type="predicted"/>
<comment type="caution">
    <text evidence="1">The sequence shown here is derived from an EMBL/GenBank/DDBJ whole genome shotgun (WGS) entry which is preliminary data.</text>
</comment>
<dbReference type="AlphaFoldDB" id="A0AAD5Z3Q4"/>
<protein>
    <submittedName>
        <fullName evidence="1">Uncharacterized protein</fullName>
    </submittedName>
</protein>
<accession>A0AAD5Z3Q4</accession>
<dbReference type="EMBL" id="JAMRDG010000002">
    <property type="protein sequence ID" value="KAJ3686324.1"/>
    <property type="molecule type" value="Genomic_DNA"/>
</dbReference>
<evidence type="ECO:0000313" key="1">
    <source>
        <dbReference type="EMBL" id="KAJ3686324.1"/>
    </source>
</evidence>
<dbReference type="Proteomes" id="UP001210211">
    <property type="component" value="Unassembled WGS sequence"/>
</dbReference>
<sequence>MPAAIPFMVKIKVSSRPGAYSLAGLSLTNSAGLVEAGSESADPWDKTDFFLIADWVAILWNLGSRILFSV</sequence>
<keyword evidence="2" id="KW-1185">Reference proteome</keyword>